<dbReference type="InterPro" id="IPR036709">
    <property type="entry name" value="Autotransporte_beta_dom_sf"/>
</dbReference>
<accession>I4Z0Y5</accession>
<dbReference type="SUPFAM" id="SSF51126">
    <property type="entry name" value="Pectin lyase-like"/>
    <property type="match status" value="3"/>
</dbReference>
<dbReference type="InterPro" id="IPR005546">
    <property type="entry name" value="Autotransporte_beta"/>
</dbReference>
<dbReference type="InterPro" id="IPR011050">
    <property type="entry name" value="Pectin_lyase_fold/virulence"/>
</dbReference>
<dbReference type="NCBIfam" id="TIGR01414">
    <property type="entry name" value="autotrans_barl"/>
    <property type="match status" value="1"/>
</dbReference>
<keyword evidence="4" id="KW-1185">Reference proteome</keyword>
<dbReference type="NCBIfam" id="TIGR02601">
    <property type="entry name" value="autotrns_rpt"/>
    <property type="match status" value="4"/>
</dbReference>
<protein>
    <submittedName>
        <fullName evidence="3">Outer membrane autotransporter barrel domain-containing protein</fullName>
    </submittedName>
</protein>
<dbReference type="Gene3D" id="2.160.20.20">
    <property type="match status" value="1"/>
</dbReference>
<evidence type="ECO:0000256" key="1">
    <source>
        <dbReference type="ARBA" id="ARBA00022729"/>
    </source>
</evidence>
<keyword evidence="1" id="KW-0732">Signal</keyword>
<evidence type="ECO:0000259" key="2">
    <source>
        <dbReference type="PROSITE" id="PS51208"/>
    </source>
</evidence>
<dbReference type="SUPFAM" id="SSF103515">
    <property type="entry name" value="Autotransporter"/>
    <property type="match status" value="1"/>
</dbReference>
<dbReference type="InterPro" id="IPR013425">
    <property type="entry name" value="Autotrns_rpt"/>
</dbReference>
<gene>
    <name evidence="3" type="ORF">MicloDRAFT_00011970</name>
</gene>
<dbReference type="eggNOG" id="COG3210">
    <property type="taxonomic scope" value="Bacteria"/>
</dbReference>
<dbReference type="PROSITE" id="PS51208">
    <property type="entry name" value="AUTOTRANSPORTER"/>
    <property type="match status" value="1"/>
</dbReference>
<dbReference type="Proteomes" id="UP000003947">
    <property type="component" value="Unassembled WGS sequence"/>
</dbReference>
<dbReference type="EMBL" id="JH660640">
    <property type="protein sequence ID" value="EIM29877.1"/>
    <property type="molecule type" value="Genomic_DNA"/>
</dbReference>
<dbReference type="Pfam" id="PF12951">
    <property type="entry name" value="PATR"/>
    <property type="match status" value="4"/>
</dbReference>
<dbReference type="InterPro" id="IPR030895">
    <property type="entry name" value="T5SS_PEPC_rpt"/>
</dbReference>
<proteinExistence type="predicted"/>
<sequence precursor="true">MLFRSPILGPVSTAALLLALSGNGWMNWAQAQSVSVSGDVDPNFSGSVPSWSVGGELRIGWSGTGTVLIENGGSVDSGEGILGRRQGSSGTATVRGAGSSWTNTWLQVGMEGVGTLNIENGGVVHSDRSFVGLFSTGFGTIVVNGTGTRWDSSELYVGYLGIGQLAIQNGSTVSSGTAMIGASEGGKGTVTLNGLGSTWNTNSLVVGSQSTGDLTIANRGALTTDTVSLGQESGISGTVTVRGTGSTWTNDRTFVVGEKGTGILTIADGGTVSTTFGTIAQGGSSSGTATVSGNGSAWNIITPLGVGFDGNGTLLIEDGGHVASSGAFIGARAGSQGLATVTGAGSRWTSPDEFFVGLSGQGHLTVADGGNVSSQIGYLGRFAGSLGTATVSGNTSRWTNTDDLFVGYEGRGDLSVEAGGEVSAGTVSIGQGSTLRVGTGGQAGRLATPVVSNAGALAFDHSDNVSFAGAISGAGTLTKSGLGRLTLTATNTHVGATTVAGGTLMVDGSLASSTIQVQSGATLTGSGSLEGDVTVADGATLSGASGRTLGIGSVALNSAATLKVELSSGSNDPLFDIARGLTLNGYLTVGENSDLSGATSYDLFHYGGMLTSAPLVITSAPIGYKRSNFVLDTSSGKVTLNLIDAMGQQYWSQGSGLWTSSGWSNPNGSLLTQWEGDTAVFRGGGGTVTVGSTQNFSALRFEADGFRIVPGAGGALTIAGARGDVRVESGRTATIATPISGTGQLAKGGAGTLILSGVNTYQGGTWLAAGTLGIGSDDNLGHASGRLAIEAGATLRALEDLGSGRGITLGLGGGILDTDAHTVTFSGAIDGVGSLTKLGTGTLNLSGQNTYKGGTAVSAGTLIGTAASFGSGLITNNAALVLDQATDATLANAIAGTGRLTKSGSGHLDLTGISTLSGPTYVEAGHLAVNGSLTASPVTVAGGTLGGSGTIAGLAVQSGGTVAPGNSIGTLSVNGNVSFAPGSVFAVEINGAGQSDRLAATGTATLSGGTVMILPDQGINFLENSPYTIVTAQGGVSGQFAGTQSTEFAFISPTLGYATNAVTLTMVRKTDPNPPPPTTPTPPLPPTPLAFHSVAVTKNQYRTADAIEALRPGHRLYNTVLGASVAGARQAFDALSGEAHASAASVAYGDAAQVQNSILTRLRQPLTSRLPTFVQDSYTAAYAADAPGATLQPVAAVPAFDPRRFALWGEGFGSWGKIGGNGNAAGLDSSTGGFILGADAQVAEAFRLGLAGGFTRTTFDIDGRLSSGSNETVFGALYGSGSWGNVTLRVGASYAGHDIDAQRQVQFPGFSDQVRASYDGWTAQAFGEVGYRMGLGPVQLEPFVGASVLRLHTDAFQEEGGPAALTGSARDQDLATTTLGVRAEARLSDTVPLIVRGLIGWRHAYGDVEPEALLAFSGGASAFAVAGTPIDRNALVAEAGLDWQITPDMTLGAAYVGQIGERAQEHALKGNFIWRF</sequence>
<evidence type="ECO:0000313" key="3">
    <source>
        <dbReference type="EMBL" id="EIM29877.1"/>
    </source>
</evidence>
<dbReference type="InterPro" id="IPR012332">
    <property type="entry name" value="Autotransporter_pectin_lyase_C"/>
</dbReference>
<dbReference type="eggNOG" id="COG4625">
    <property type="taxonomic scope" value="Bacteria"/>
</dbReference>
<feature type="domain" description="Autotransporter" evidence="2">
    <location>
        <begin position="1200"/>
        <end position="1476"/>
    </location>
</feature>
<evidence type="ECO:0000313" key="4">
    <source>
        <dbReference type="Proteomes" id="UP000003947"/>
    </source>
</evidence>
<name>I4Z0Y5_9HYPH</name>
<dbReference type="PATRIC" id="fig|864069.3.peg.1327"/>
<dbReference type="STRING" id="864069.MicloDRAFT_00011970"/>
<organism evidence="3 4">
    <name type="scientific">Microvirga lotononidis</name>
    <dbReference type="NCBI Taxonomy" id="864069"/>
    <lineage>
        <taxon>Bacteria</taxon>
        <taxon>Pseudomonadati</taxon>
        <taxon>Pseudomonadota</taxon>
        <taxon>Alphaproteobacteria</taxon>
        <taxon>Hyphomicrobiales</taxon>
        <taxon>Methylobacteriaceae</taxon>
        <taxon>Microvirga</taxon>
    </lineage>
</organism>
<reference evidence="3 4" key="1">
    <citation type="submission" date="2012-02" db="EMBL/GenBank/DDBJ databases">
        <title>Improved High-Quality Draft sequence of Microvirga sp. WSM3557.</title>
        <authorList>
            <consortium name="US DOE Joint Genome Institute"/>
            <person name="Lucas S."/>
            <person name="Han J."/>
            <person name="Lapidus A."/>
            <person name="Cheng J.-F."/>
            <person name="Goodwin L."/>
            <person name="Pitluck S."/>
            <person name="Peters L."/>
            <person name="Zhang X."/>
            <person name="Detter J.C."/>
            <person name="Han C."/>
            <person name="Tapia R."/>
            <person name="Land M."/>
            <person name="Hauser L."/>
            <person name="Kyrpides N."/>
            <person name="Ivanova N."/>
            <person name="Pagani I."/>
            <person name="Brau L."/>
            <person name="Yates R."/>
            <person name="O'Hara G."/>
            <person name="Rui T."/>
            <person name="Howieson J."/>
            <person name="Reeve W."/>
            <person name="Woyke T."/>
        </authorList>
    </citation>
    <scope>NUCLEOTIDE SEQUENCE [LARGE SCALE GENOMIC DNA]</scope>
    <source>
        <strain evidence="3 4">WSM3557</strain>
    </source>
</reference>
<dbReference type="Pfam" id="PF03797">
    <property type="entry name" value="Autotransporter"/>
    <property type="match status" value="1"/>
</dbReference>
<dbReference type="HOGENOM" id="CLU_266167_0_0_5"/>
<dbReference type="GO" id="GO:0019867">
    <property type="term" value="C:outer membrane"/>
    <property type="evidence" value="ECO:0007669"/>
    <property type="project" value="InterPro"/>
</dbReference>
<dbReference type="SMART" id="SM00869">
    <property type="entry name" value="Autotransporter"/>
    <property type="match status" value="1"/>
</dbReference>
<dbReference type="InterPro" id="IPR006315">
    <property type="entry name" value="OM_autotransptr_brl_dom"/>
</dbReference>
<dbReference type="NCBIfam" id="TIGR04393">
    <property type="entry name" value="rpt_T5SS_PEPC"/>
    <property type="match status" value="7"/>
</dbReference>
<dbReference type="Gene3D" id="2.40.128.130">
    <property type="entry name" value="Autotransporter beta-domain"/>
    <property type="match status" value="1"/>
</dbReference>